<keyword evidence="2" id="KW-1185">Reference proteome</keyword>
<name>A0AAD5Q1K8_9CRUS</name>
<gene>
    <name evidence="1" type="ORF">GHT06_010863</name>
</gene>
<dbReference type="InterPro" id="IPR005515">
    <property type="entry name" value="VOMI"/>
</dbReference>
<dbReference type="EMBL" id="WJBH02000002">
    <property type="protein sequence ID" value="KAI9563400.1"/>
    <property type="molecule type" value="Genomic_DNA"/>
</dbReference>
<sequence>MHMSISIDINVISCSQSISCWFVEPTARLVFMILISLPDSGNHNQSAMMKNVVGFLALFVFTGLANGQQVITVTNGETDGRWGPLETCPAGSRAIGYQTQNELDAPVVDDSAVNTIVIFCDDPLQTNLTSTPGYTGNWQNVQTCPFGAYMKSFQLRVSPAGNTTDNTAVNDIRFMCSNDRDISGIGNNGGYWGEYSAECLEGICGIETRVRPDGGLLVDNTALNDVRFTCCTPADFKNF</sequence>
<organism evidence="1 2">
    <name type="scientific">Daphnia sinensis</name>
    <dbReference type="NCBI Taxonomy" id="1820382"/>
    <lineage>
        <taxon>Eukaryota</taxon>
        <taxon>Metazoa</taxon>
        <taxon>Ecdysozoa</taxon>
        <taxon>Arthropoda</taxon>
        <taxon>Crustacea</taxon>
        <taxon>Branchiopoda</taxon>
        <taxon>Diplostraca</taxon>
        <taxon>Cladocera</taxon>
        <taxon>Anomopoda</taxon>
        <taxon>Daphniidae</taxon>
        <taxon>Daphnia</taxon>
        <taxon>Daphnia similis group</taxon>
    </lineage>
</organism>
<dbReference type="Proteomes" id="UP000820818">
    <property type="component" value="Linkage Group LG2"/>
</dbReference>
<evidence type="ECO:0000313" key="1">
    <source>
        <dbReference type="EMBL" id="KAI9563400.1"/>
    </source>
</evidence>
<dbReference type="SUPFAM" id="SSF51092">
    <property type="entry name" value="Vitelline membrane outer protein-I (VMO-I)"/>
    <property type="match status" value="1"/>
</dbReference>
<dbReference type="AlphaFoldDB" id="A0AAD5Q1K8"/>
<comment type="caution">
    <text evidence="1">The sequence shown here is derived from an EMBL/GenBank/DDBJ whole genome shotgun (WGS) entry which is preliminary data.</text>
</comment>
<protein>
    <recommendedName>
        <fullName evidence="3">Vitelline membrane outer layer protein 1</fullName>
    </recommendedName>
</protein>
<dbReference type="Pfam" id="PF03762">
    <property type="entry name" value="VOMI"/>
    <property type="match status" value="1"/>
</dbReference>
<dbReference type="PANTHER" id="PTHR18841:SF0">
    <property type="entry name" value="VITELLINE MEMBRANE OUTER LAYER 1 HOMOLOG A-RELATED"/>
    <property type="match status" value="1"/>
</dbReference>
<reference evidence="1 2" key="1">
    <citation type="submission" date="2022-05" db="EMBL/GenBank/DDBJ databases">
        <title>A multi-omics perspective on studying reproductive biology in Daphnia sinensis.</title>
        <authorList>
            <person name="Jia J."/>
        </authorList>
    </citation>
    <scope>NUCLEOTIDE SEQUENCE [LARGE SCALE GENOMIC DNA]</scope>
    <source>
        <strain evidence="1 2">WSL</strain>
    </source>
</reference>
<proteinExistence type="predicted"/>
<evidence type="ECO:0000313" key="2">
    <source>
        <dbReference type="Proteomes" id="UP000820818"/>
    </source>
</evidence>
<dbReference type="GO" id="GO:0005615">
    <property type="term" value="C:extracellular space"/>
    <property type="evidence" value="ECO:0007669"/>
    <property type="project" value="TreeGrafter"/>
</dbReference>
<evidence type="ECO:0008006" key="3">
    <source>
        <dbReference type="Google" id="ProtNLM"/>
    </source>
</evidence>
<dbReference type="Gene3D" id="2.100.10.20">
    <property type="entry name" value="Vitelline membrane outer layer protein I (VOMI)"/>
    <property type="match status" value="1"/>
</dbReference>
<accession>A0AAD5Q1K8</accession>
<dbReference type="InterPro" id="IPR036706">
    <property type="entry name" value="VOMI_sf"/>
</dbReference>
<dbReference type="PANTHER" id="PTHR18841">
    <property type="entry name" value="VITELLINE MEMBRANE OUTER LAYER PROTEIN I-RELATED"/>
    <property type="match status" value="1"/>
</dbReference>